<dbReference type="InterPro" id="IPR046335">
    <property type="entry name" value="LacI/GalR-like_sensor"/>
</dbReference>
<protein>
    <submittedName>
        <fullName evidence="5">LacI family transcriptional regulator</fullName>
    </submittedName>
</protein>
<dbReference type="InterPro" id="IPR010982">
    <property type="entry name" value="Lambda_DNA-bd_dom_sf"/>
</dbReference>
<dbReference type="PANTHER" id="PTHR30146">
    <property type="entry name" value="LACI-RELATED TRANSCRIPTIONAL REPRESSOR"/>
    <property type="match status" value="1"/>
</dbReference>
<dbReference type="RefSeq" id="WP_106187680.1">
    <property type="nucleotide sequence ID" value="NZ_PVTF01000004.1"/>
</dbReference>
<dbReference type="Pfam" id="PF13377">
    <property type="entry name" value="Peripla_BP_3"/>
    <property type="match status" value="1"/>
</dbReference>
<evidence type="ECO:0000256" key="3">
    <source>
        <dbReference type="ARBA" id="ARBA00023163"/>
    </source>
</evidence>
<evidence type="ECO:0000256" key="2">
    <source>
        <dbReference type="ARBA" id="ARBA00023125"/>
    </source>
</evidence>
<dbReference type="OrthoDB" id="3657250at2"/>
<keyword evidence="2" id="KW-0238">DNA-binding</keyword>
<name>A0A2T0T9E5_9PSEU</name>
<dbReference type="InterPro" id="IPR028082">
    <property type="entry name" value="Peripla_BP_I"/>
</dbReference>
<evidence type="ECO:0000256" key="1">
    <source>
        <dbReference type="ARBA" id="ARBA00023015"/>
    </source>
</evidence>
<dbReference type="PROSITE" id="PS50932">
    <property type="entry name" value="HTH_LACI_2"/>
    <property type="match status" value="1"/>
</dbReference>
<dbReference type="AlphaFoldDB" id="A0A2T0T9E5"/>
<evidence type="ECO:0000313" key="5">
    <source>
        <dbReference type="EMBL" id="PRY42248.1"/>
    </source>
</evidence>
<dbReference type="CDD" id="cd06296">
    <property type="entry name" value="PBP1_CatR-like"/>
    <property type="match status" value="1"/>
</dbReference>
<feature type="domain" description="HTH lacI-type" evidence="4">
    <location>
        <begin position="18"/>
        <end position="72"/>
    </location>
</feature>
<dbReference type="Pfam" id="PF00356">
    <property type="entry name" value="LacI"/>
    <property type="match status" value="1"/>
</dbReference>
<dbReference type="GO" id="GO:0003700">
    <property type="term" value="F:DNA-binding transcription factor activity"/>
    <property type="evidence" value="ECO:0007669"/>
    <property type="project" value="TreeGrafter"/>
</dbReference>
<organism evidence="5 6">
    <name type="scientific">Umezawaea tangerina</name>
    <dbReference type="NCBI Taxonomy" id="84725"/>
    <lineage>
        <taxon>Bacteria</taxon>
        <taxon>Bacillati</taxon>
        <taxon>Actinomycetota</taxon>
        <taxon>Actinomycetes</taxon>
        <taxon>Pseudonocardiales</taxon>
        <taxon>Pseudonocardiaceae</taxon>
        <taxon>Umezawaea</taxon>
    </lineage>
</organism>
<accession>A0A2T0T9E5</accession>
<proteinExistence type="predicted"/>
<gene>
    <name evidence="5" type="ORF">CLV43_10478</name>
</gene>
<dbReference type="CDD" id="cd01392">
    <property type="entry name" value="HTH_LacI"/>
    <property type="match status" value="1"/>
</dbReference>
<dbReference type="PROSITE" id="PS00356">
    <property type="entry name" value="HTH_LACI_1"/>
    <property type="match status" value="1"/>
</dbReference>
<comment type="caution">
    <text evidence="5">The sequence shown here is derived from an EMBL/GenBank/DDBJ whole genome shotgun (WGS) entry which is preliminary data.</text>
</comment>
<dbReference type="GO" id="GO:0000976">
    <property type="term" value="F:transcription cis-regulatory region binding"/>
    <property type="evidence" value="ECO:0007669"/>
    <property type="project" value="TreeGrafter"/>
</dbReference>
<keyword evidence="3" id="KW-0804">Transcription</keyword>
<sequence>MSAKAEPSASGGPASGKITIADIATEAGVSVPTVSKVMNGRTDVAAHTRERVEAIIRRHGYQRRGDDRSRRSTLVELMFHELESAWALEIIRGAEQVAREHGLAVVMSESQGRLTPGHGWLESVIARRPLGVIAVFSDLSATQLAKLRARDIPVVVVDPVGEPGPETPSIGATNWNGGLTATRHLLELGHRRIGMIGGPERVLCSRARVDGYRAAMETAGLTVDPDLVRYGDFHVEAGFKQAAVLLARPDRPTAIFAGSDLQALGVYEAARAAGLRVPQDLSVVGFDDLPLAEWVGPPLTTVRQPLQDMAAAGTRLAITLARGEKPEHRRIELATTLVVRHSTAPPAP</sequence>
<dbReference type="Gene3D" id="1.10.260.40">
    <property type="entry name" value="lambda repressor-like DNA-binding domains"/>
    <property type="match status" value="1"/>
</dbReference>
<dbReference type="SUPFAM" id="SSF47413">
    <property type="entry name" value="lambda repressor-like DNA-binding domains"/>
    <property type="match status" value="1"/>
</dbReference>
<evidence type="ECO:0000259" key="4">
    <source>
        <dbReference type="PROSITE" id="PS50932"/>
    </source>
</evidence>
<dbReference type="SUPFAM" id="SSF53822">
    <property type="entry name" value="Periplasmic binding protein-like I"/>
    <property type="match status" value="1"/>
</dbReference>
<dbReference type="Proteomes" id="UP000239494">
    <property type="component" value="Unassembled WGS sequence"/>
</dbReference>
<reference evidence="5 6" key="1">
    <citation type="submission" date="2018-03" db="EMBL/GenBank/DDBJ databases">
        <title>Genomic Encyclopedia of Archaeal and Bacterial Type Strains, Phase II (KMG-II): from individual species to whole genera.</title>
        <authorList>
            <person name="Goeker M."/>
        </authorList>
    </citation>
    <scope>NUCLEOTIDE SEQUENCE [LARGE SCALE GENOMIC DNA]</scope>
    <source>
        <strain evidence="5 6">DSM 44720</strain>
    </source>
</reference>
<keyword evidence="1" id="KW-0805">Transcription regulation</keyword>
<dbReference type="Gene3D" id="3.40.50.2300">
    <property type="match status" value="2"/>
</dbReference>
<dbReference type="EMBL" id="PVTF01000004">
    <property type="protein sequence ID" value="PRY42248.1"/>
    <property type="molecule type" value="Genomic_DNA"/>
</dbReference>
<keyword evidence="6" id="KW-1185">Reference proteome</keyword>
<dbReference type="SMART" id="SM00354">
    <property type="entry name" value="HTH_LACI"/>
    <property type="match status" value="1"/>
</dbReference>
<evidence type="ECO:0000313" key="6">
    <source>
        <dbReference type="Proteomes" id="UP000239494"/>
    </source>
</evidence>
<dbReference type="PANTHER" id="PTHR30146:SF153">
    <property type="entry name" value="LACTOSE OPERON REPRESSOR"/>
    <property type="match status" value="1"/>
</dbReference>
<dbReference type="InterPro" id="IPR000843">
    <property type="entry name" value="HTH_LacI"/>
</dbReference>